<evidence type="ECO:0000256" key="5">
    <source>
        <dbReference type="ARBA" id="ARBA00022741"/>
    </source>
</evidence>
<dbReference type="Pfam" id="PF22640">
    <property type="entry name" value="ManC_GMP_beta-helix"/>
    <property type="match status" value="1"/>
</dbReference>
<dbReference type="SUPFAM" id="SSF53448">
    <property type="entry name" value="Nucleotide-diphospho-sugar transferases"/>
    <property type="match status" value="1"/>
</dbReference>
<dbReference type="Proteomes" id="UP000217211">
    <property type="component" value="Plasmid pSJ05684a"/>
</dbReference>
<dbReference type="STRING" id="716928.GCA_000261485_05063"/>
<feature type="domain" description="Nucleotidyl transferase" evidence="9">
    <location>
        <begin position="64"/>
        <end position="343"/>
    </location>
</feature>
<dbReference type="InterPro" id="IPR054566">
    <property type="entry name" value="ManC/GMP-like_b-helix"/>
</dbReference>
<keyword evidence="13" id="KW-1185">Reference proteome</keyword>
<dbReference type="InterPro" id="IPR029044">
    <property type="entry name" value="Nucleotide-diphossugar_trans"/>
</dbReference>
<sequence>MCRIWDPLTSLFLPGSVQQVVDATGASRMNSHPLMRLLRSRHTVMKLPSNAIKNDTMLPKIIPAIMAGGRGTRLWPLSRATAAKQFLKLIGEETLFQDTLKRVSDAKVYGAPLVITNEEFRFLVAEQARELGVTLSSIVLEPVPRNTAAAVAVAARIVADRFGEDALLLVLPSDHAITVDDTYKKCVRSACIAAAEGKLVTFGIQPTWPATGYGYIERGTYLGKDVHAVQCFVEKPSLEKAAALLETGNYYWNSGMFLFQAASIIAELEEHAPDVLSAVHAAVRGSTVDADFIRLAPESFSQAPSISIDYALMEKTANAAVVCSDFAWSDLGSWDAVWKNEEQNADGNVLKGNVTACNTKNSLVLSHTAHLAVQGMDGVAVIASEDAVFVGRLEEAHEIGNLVKRLAADENTARLTELHPTLIRPWGGYTTMLNGDRFQVRRLFVRPGKMLSLHKHFHRSEHWICVKGTAEVTIEDRVTILHENQSIYIPEGAIHRLGNPGKIMLELVEIQTGAYLGEDDIIRVADESRNEMPDSRRTGL</sequence>
<evidence type="ECO:0000256" key="3">
    <source>
        <dbReference type="ARBA" id="ARBA00022679"/>
    </source>
</evidence>
<feature type="domain" description="MannoseP isomerase/GMP-like beta-helix" evidence="11">
    <location>
        <begin position="352"/>
        <end position="406"/>
    </location>
</feature>
<organism evidence="12 13">
    <name type="scientific">Sinorhizobium sojae CCBAU 05684</name>
    <dbReference type="NCBI Taxonomy" id="716928"/>
    <lineage>
        <taxon>Bacteria</taxon>
        <taxon>Pseudomonadati</taxon>
        <taxon>Pseudomonadota</taxon>
        <taxon>Alphaproteobacteria</taxon>
        <taxon>Hyphomicrobiales</taxon>
        <taxon>Rhizobiaceae</taxon>
        <taxon>Sinorhizobium/Ensifer group</taxon>
        <taxon>Sinorhizobium</taxon>
    </lineage>
</organism>
<evidence type="ECO:0000259" key="9">
    <source>
        <dbReference type="Pfam" id="PF00483"/>
    </source>
</evidence>
<dbReference type="FunFam" id="3.90.550.10:FF:000046">
    <property type="entry name" value="Mannose-1-phosphate guanylyltransferase (GDP)"/>
    <property type="match status" value="1"/>
</dbReference>
<comment type="similarity">
    <text evidence="1 8">Belongs to the mannose-6-phosphate isomerase type 2 family.</text>
</comment>
<dbReference type="EC" id="2.7.7.13" evidence="2"/>
<evidence type="ECO:0000256" key="4">
    <source>
        <dbReference type="ARBA" id="ARBA00022695"/>
    </source>
</evidence>
<dbReference type="InterPro" id="IPR011051">
    <property type="entry name" value="RmlC_Cupin_sf"/>
</dbReference>
<dbReference type="GO" id="GO:0005525">
    <property type="term" value="F:GTP binding"/>
    <property type="evidence" value="ECO:0007669"/>
    <property type="project" value="UniProtKB-KW"/>
</dbReference>
<dbReference type="InterPro" id="IPR049577">
    <property type="entry name" value="GMPP_N"/>
</dbReference>
<keyword evidence="5" id="KW-0547">Nucleotide-binding</keyword>
<proteinExistence type="inferred from homology"/>
<comment type="catalytic activity">
    <reaction evidence="7">
        <text>alpha-D-mannose 1-phosphate + GTP + H(+) = GDP-alpha-D-mannose + diphosphate</text>
        <dbReference type="Rhea" id="RHEA:15229"/>
        <dbReference type="ChEBI" id="CHEBI:15378"/>
        <dbReference type="ChEBI" id="CHEBI:33019"/>
        <dbReference type="ChEBI" id="CHEBI:37565"/>
        <dbReference type="ChEBI" id="CHEBI:57527"/>
        <dbReference type="ChEBI" id="CHEBI:58409"/>
        <dbReference type="EC" id="2.7.7.13"/>
    </reaction>
</comment>
<evidence type="ECO:0000256" key="1">
    <source>
        <dbReference type="ARBA" id="ARBA00006115"/>
    </source>
</evidence>
<dbReference type="PANTHER" id="PTHR46390">
    <property type="entry name" value="MANNOSE-1-PHOSPHATE GUANYLYLTRANSFERASE"/>
    <property type="match status" value="1"/>
</dbReference>
<keyword evidence="3 12" id="KW-0808">Transferase</keyword>
<dbReference type="CDD" id="cd02509">
    <property type="entry name" value="GDP-M1P_Guanylyltransferase"/>
    <property type="match status" value="1"/>
</dbReference>
<dbReference type="Pfam" id="PF00483">
    <property type="entry name" value="NTP_transferase"/>
    <property type="match status" value="1"/>
</dbReference>
<reference evidence="12 13" key="1">
    <citation type="submission" date="2017-08" db="EMBL/GenBank/DDBJ databases">
        <title>Multipartite genome sequences of Sinorhizobium species nodulating soybeans.</title>
        <authorList>
            <person name="Tian C.F."/>
        </authorList>
    </citation>
    <scope>NUCLEOTIDE SEQUENCE [LARGE SCALE GENOMIC DNA]</scope>
    <source>
        <strain evidence="12 13">CCBAU 05684</strain>
        <plasmid evidence="13">psj05684a</plasmid>
    </source>
</reference>
<dbReference type="SUPFAM" id="SSF51182">
    <property type="entry name" value="RmlC-like cupins"/>
    <property type="match status" value="1"/>
</dbReference>
<evidence type="ECO:0000313" key="13">
    <source>
        <dbReference type="Proteomes" id="UP000217211"/>
    </source>
</evidence>
<accession>A0A249PNM6</accession>
<evidence type="ECO:0000259" key="11">
    <source>
        <dbReference type="Pfam" id="PF22640"/>
    </source>
</evidence>
<evidence type="ECO:0000259" key="10">
    <source>
        <dbReference type="Pfam" id="PF01050"/>
    </source>
</evidence>
<dbReference type="PANTHER" id="PTHR46390:SF1">
    <property type="entry name" value="MANNOSE-1-PHOSPHATE GUANYLYLTRANSFERASE"/>
    <property type="match status" value="1"/>
</dbReference>
<keyword evidence="6" id="KW-0342">GTP-binding</keyword>
<keyword evidence="4 12" id="KW-0548">Nucleotidyltransferase</keyword>
<dbReference type="GO" id="GO:0000271">
    <property type="term" value="P:polysaccharide biosynthetic process"/>
    <property type="evidence" value="ECO:0007669"/>
    <property type="project" value="InterPro"/>
</dbReference>
<dbReference type="GO" id="GO:0004475">
    <property type="term" value="F:mannose-1-phosphate guanylyltransferase (GTP) activity"/>
    <property type="evidence" value="ECO:0007669"/>
    <property type="project" value="UniProtKB-EC"/>
</dbReference>
<dbReference type="InterPro" id="IPR001538">
    <property type="entry name" value="Man6P_isomerase-2_C"/>
</dbReference>
<evidence type="ECO:0000256" key="6">
    <source>
        <dbReference type="ARBA" id="ARBA00023134"/>
    </source>
</evidence>
<dbReference type="InterPro" id="IPR005835">
    <property type="entry name" value="NTP_transferase_dom"/>
</dbReference>
<dbReference type="AlphaFoldDB" id="A0A249PNM6"/>
<evidence type="ECO:0000313" key="12">
    <source>
        <dbReference type="EMBL" id="ASY67335.1"/>
    </source>
</evidence>
<dbReference type="Pfam" id="PF01050">
    <property type="entry name" value="MannoseP_isomer"/>
    <property type="match status" value="1"/>
</dbReference>
<dbReference type="NCBIfam" id="TIGR01479">
    <property type="entry name" value="GMP_PMI"/>
    <property type="match status" value="1"/>
</dbReference>
<dbReference type="EMBL" id="CP023069">
    <property type="protein sequence ID" value="ASY67335.1"/>
    <property type="molecule type" value="Genomic_DNA"/>
</dbReference>
<geneLocation type="plasmid" evidence="13">
    <name>psj05684a</name>
</geneLocation>
<dbReference type="InterPro" id="IPR006375">
    <property type="entry name" value="Man1P_GuaTrfase/Man6P_Isoase"/>
</dbReference>
<dbReference type="KEGG" id="esj:SJ05684_a40220"/>
<protein>
    <recommendedName>
        <fullName evidence="2">mannose-1-phosphate guanylyltransferase</fullName>
        <ecNumber evidence="2">2.7.7.13</ecNumber>
    </recommendedName>
</protein>
<evidence type="ECO:0000256" key="8">
    <source>
        <dbReference type="RuleBase" id="RU004190"/>
    </source>
</evidence>
<dbReference type="CDD" id="cd02213">
    <property type="entry name" value="cupin_PMI_typeII_C"/>
    <property type="match status" value="1"/>
</dbReference>
<dbReference type="Gene3D" id="3.90.550.10">
    <property type="entry name" value="Spore Coat Polysaccharide Biosynthesis Protein SpsA, Chain A"/>
    <property type="match status" value="1"/>
</dbReference>
<dbReference type="Gene3D" id="2.60.120.10">
    <property type="entry name" value="Jelly Rolls"/>
    <property type="match status" value="1"/>
</dbReference>
<dbReference type="FunFam" id="2.60.120.10:FF:000032">
    <property type="entry name" value="Mannose-1-phosphate guanylyltransferase/mannose-6-phosphate isomerase"/>
    <property type="match status" value="1"/>
</dbReference>
<evidence type="ECO:0000256" key="7">
    <source>
        <dbReference type="ARBA" id="ARBA00047343"/>
    </source>
</evidence>
<feature type="domain" description="Mannose-6-phosphate isomerase type II C-terminal" evidence="10">
    <location>
        <begin position="415"/>
        <end position="526"/>
    </location>
</feature>
<dbReference type="InterPro" id="IPR014710">
    <property type="entry name" value="RmlC-like_jellyroll"/>
</dbReference>
<dbReference type="eggNOG" id="COG0662">
    <property type="taxonomic scope" value="Bacteria"/>
</dbReference>
<dbReference type="GO" id="GO:0009298">
    <property type="term" value="P:GDP-mannose biosynthetic process"/>
    <property type="evidence" value="ECO:0007669"/>
    <property type="project" value="TreeGrafter"/>
</dbReference>
<evidence type="ECO:0000256" key="2">
    <source>
        <dbReference type="ARBA" id="ARBA00012387"/>
    </source>
</evidence>
<gene>
    <name evidence="12" type="ORF">SJ05684_a40220</name>
</gene>
<dbReference type="InterPro" id="IPR051161">
    <property type="entry name" value="Mannose-6P_isomerase_type2"/>
</dbReference>
<keyword evidence="12" id="KW-0614">Plasmid</keyword>
<name>A0A249PNM6_9HYPH</name>
<dbReference type="eggNOG" id="COG0836">
    <property type="taxonomic scope" value="Bacteria"/>
</dbReference>